<protein>
    <submittedName>
        <fullName evidence="2">Uncharacterized protein</fullName>
    </submittedName>
</protein>
<dbReference type="AlphaFoldDB" id="M1D9P9"/>
<dbReference type="EnsemblPlants" id="PGSC0003DMT400085535">
    <property type="protein sequence ID" value="PGSC0003DMT400085535"/>
    <property type="gene ID" value="PGSC0003DMG400035106"/>
</dbReference>
<name>M1D9P9_SOLTU</name>
<keyword evidence="3" id="KW-1185">Reference proteome</keyword>
<feature type="region of interest" description="Disordered" evidence="1">
    <location>
        <begin position="32"/>
        <end position="80"/>
    </location>
</feature>
<proteinExistence type="predicted"/>
<sequence>MTQKRSLRLLNWTTKAAHIPLKRLGPVGFSAKEAPWPIKQPHLKRGNDQVGGKREQSAHRRDVPRDSTMSPNDPQHDDAEGWCKMAMNYIKG</sequence>
<evidence type="ECO:0000313" key="2">
    <source>
        <dbReference type="EnsemblPlants" id="PGSC0003DMT400085535"/>
    </source>
</evidence>
<dbReference type="PaxDb" id="4113-PGSC0003DMT400085535"/>
<reference evidence="2" key="2">
    <citation type="submission" date="2015-06" db="UniProtKB">
        <authorList>
            <consortium name="EnsemblPlants"/>
        </authorList>
    </citation>
    <scope>IDENTIFICATION</scope>
    <source>
        <strain evidence="2">DM1-3 516 R44</strain>
    </source>
</reference>
<dbReference type="Proteomes" id="UP000011115">
    <property type="component" value="Unassembled WGS sequence"/>
</dbReference>
<evidence type="ECO:0000313" key="3">
    <source>
        <dbReference type="Proteomes" id="UP000011115"/>
    </source>
</evidence>
<dbReference type="HOGENOM" id="CLU_2417511_0_0_1"/>
<accession>M1D9P9</accession>
<organism evidence="2 3">
    <name type="scientific">Solanum tuberosum</name>
    <name type="common">Potato</name>
    <dbReference type="NCBI Taxonomy" id="4113"/>
    <lineage>
        <taxon>Eukaryota</taxon>
        <taxon>Viridiplantae</taxon>
        <taxon>Streptophyta</taxon>
        <taxon>Embryophyta</taxon>
        <taxon>Tracheophyta</taxon>
        <taxon>Spermatophyta</taxon>
        <taxon>Magnoliopsida</taxon>
        <taxon>eudicotyledons</taxon>
        <taxon>Gunneridae</taxon>
        <taxon>Pentapetalae</taxon>
        <taxon>asterids</taxon>
        <taxon>lamiids</taxon>
        <taxon>Solanales</taxon>
        <taxon>Solanaceae</taxon>
        <taxon>Solanoideae</taxon>
        <taxon>Solaneae</taxon>
        <taxon>Solanum</taxon>
    </lineage>
</organism>
<dbReference type="InParanoid" id="M1D9P9"/>
<feature type="compositionally biased region" description="Basic and acidic residues" evidence="1">
    <location>
        <begin position="45"/>
        <end position="65"/>
    </location>
</feature>
<evidence type="ECO:0000256" key="1">
    <source>
        <dbReference type="SAM" id="MobiDB-lite"/>
    </source>
</evidence>
<reference evidence="3" key="1">
    <citation type="journal article" date="2011" name="Nature">
        <title>Genome sequence and analysis of the tuber crop potato.</title>
        <authorList>
            <consortium name="The Potato Genome Sequencing Consortium"/>
        </authorList>
    </citation>
    <scope>NUCLEOTIDE SEQUENCE [LARGE SCALE GENOMIC DNA]</scope>
    <source>
        <strain evidence="3">cv. DM1-3 516 R44</strain>
    </source>
</reference>
<dbReference type="Gramene" id="PGSC0003DMT400085535">
    <property type="protein sequence ID" value="PGSC0003DMT400085535"/>
    <property type="gene ID" value="PGSC0003DMG400035106"/>
</dbReference>